<dbReference type="CDD" id="cd01298">
    <property type="entry name" value="ATZ_TRZ_like"/>
    <property type="match status" value="1"/>
</dbReference>
<dbReference type="NCBIfam" id="TIGR03314">
    <property type="entry name" value="Se_ssnA"/>
    <property type="match status" value="1"/>
</dbReference>
<organism evidence="3 4">
    <name type="scientific">Clostridium faecium</name>
    <dbReference type="NCBI Taxonomy" id="2762223"/>
    <lineage>
        <taxon>Bacteria</taxon>
        <taxon>Bacillati</taxon>
        <taxon>Bacillota</taxon>
        <taxon>Clostridia</taxon>
        <taxon>Eubacteriales</taxon>
        <taxon>Clostridiaceae</taxon>
        <taxon>Clostridium</taxon>
    </lineage>
</organism>
<dbReference type="Proteomes" id="UP000627166">
    <property type="component" value="Unassembled WGS sequence"/>
</dbReference>
<evidence type="ECO:0000256" key="1">
    <source>
        <dbReference type="ARBA" id="ARBA00022801"/>
    </source>
</evidence>
<name>A0ABR8YWN1_9CLOT</name>
<evidence type="ECO:0000259" key="2">
    <source>
        <dbReference type="Pfam" id="PF01979"/>
    </source>
</evidence>
<dbReference type="InterPro" id="IPR050287">
    <property type="entry name" value="MTA/SAH_deaminase"/>
</dbReference>
<dbReference type="InterPro" id="IPR011059">
    <property type="entry name" value="Metal-dep_hydrolase_composite"/>
</dbReference>
<feature type="domain" description="Amidohydrolase-related" evidence="2">
    <location>
        <begin position="57"/>
        <end position="412"/>
    </location>
</feature>
<dbReference type="SUPFAM" id="SSF51338">
    <property type="entry name" value="Composite domain of metallo-dependent hydrolases"/>
    <property type="match status" value="1"/>
</dbReference>
<gene>
    <name evidence="3" type="primary">ssnA</name>
    <name evidence="3" type="ORF">H9637_16930</name>
</gene>
<keyword evidence="1" id="KW-0378">Hydrolase</keyword>
<dbReference type="RefSeq" id="WP_191741632.1">
    <property type="nucleotide sequence ID" value="NZ_JACSQB010000165.1"/>
</dbReference>
<sequence>MLLIGNGKVITRDNTRPIIDNGCVAVEKNKIIEIGSTETLKNKYKEYQFIDAKGKLIMPGFINTHMHYYSTFARGMANDSPPAKSFPDILKGLWWRLDKALNLEDVYYSAMVPMVDQIKNGVTTVFDHHASAHAVKGSLFKIAEAAETMGIRSNLCYETSDRDGEKIAQEGIDENAEFIKYCNGKNDDMIKGMFGLHASMTISEKTLEKCVDAAKSLNTGFHVHCGEGIEDLEDSKEKYGKGVIERWYDAGVLCDKTIAVHCIYVSDDEMEMIKEKNAMVVHNPESNMGNAVGVSPVLKMYKKGILLGLGTDGYTPDIIESYKVANIIHKHHAKDSTVAWGEIPEMLFENNRTITERFIDGKVGILKEGALADIIVVDYNPPTPINENNINGHILFGINGRHVDTTIINGKVLMEDRKLLHVDEERIMARSRELATEVWKRF</sequence>
<evidence type="ECO:0000313" key="3">
    <source>
        <dbReference type="EMBL" id="MBD8048693.1"/>
    </source>
</evidence>
<dbReference type="PANTHER" id="PTHR43794">
    <property type="entry name" value="AMINOHYDROLASE SSNA-RELATED"/>
    <property type="match status" value="1"/>
</dbReference>
<evidence type="ECO:0000313" key="4">
    <source>
        <dbReference type="Proteomes" id="UP000627166"/>
    </source>
</evidence>
<dbReference type="InterPro" id="IPR006680">
    <property type="entry name" value="Amidohydro-rel"/>
</dbReference>
<dbReference type="InterPro" id="IPR017700">
    <property type="entry name" value="Aminohydrolase_SsnA"/>
</dbReference>
<dbReference type="Gene3D" id="2.30.40.10">
    <property type="entry name" value="Urease, subunit C, domain 1"/>
    <property type="match status" value="1"/>
</dbReference>
<keyword evidence="4" id="KW-1185">Reference proteome</keyword>
<dbReference type="NCBIfam" id="NF005540">
    <property type="entry name" value="PRK07203.1"/>
    <property type="match status" value="1"/>
</dbReference>
<dbReference type="SUPFAM" id="SSF51556">
    <property type="entry name" value="Metallo-dependent hydrolases"/>
    <property type="match status" value="1"/>
</dbReference>
<dbReference type="InterPro" id="IPR032466">
    <property type="entry name" value="Metal_Hydrolase"/>
</dbReference>
<reference evidence="3 4" key="1">
    <citation type="submission" date="2020-08" db="EMBL/GenBank/DDBJ databases">
        <title>A Genomic Blueprint of the Chicken Gut Microbiome.</title>
        <authorList>
            <person name="Gilroy R."/>
            <person name="Ravi A."/>
            <person name="Getino M."/>
            <person name="Pursley I."/>
            <person name="Horton D.L."/>
            <person name="Alikhan N.-F."/>
            <person name="Baker D."/>
            <person name="Gharbi K."/>
            <person name="Hall N."/>
            <person name="Watson M."/>
            <person name="Adriaenssens E.M."/>
            <person name="Foster-Nyarko E."/>
            <person name="Jarju S."/>
            <person name="Secka A."/>
            <person name="Antonio M."/>
            <person name="Oren A."/>
            <person name="Chaudhuri R."/>
            <person name="La Ragione R.M."/>
            <person name="Hildebrand F."/>
            <person name="Pallen M.J."/>
        </authorList>
    </citation>
    <scope>NUCLEOTIDE SEQUENCE [LARGE SCALE GENOMIC DNA]</scope>
    <source>
        <strain evidence="3 4">N37</strain>
    </source>
</reference>
<proteinExistence type="predicted"/>
<dbReference type="Gene3D" id="3.20.20.140">
    <property type="entry name" value="Metal-dependent hydrolases"/>
    <property type="match status" value="1"/>
</dbReference>
<accession>A0ABR8YWN1</accession>
<protein>
    <submittedName>
        <fullName evidence="3">Aminohydrolase SsnA</fullName>
    </submittedName>
</protein>
<dbReference type="EMBL" id="JACSQB010000165">
    <property type="protein sequence ID" value="MBD8048693.1"/>
    <property type="molecule type" value="Genomic_DNA"/>
</dbReference>
<comment type="caution">
    <text evidence="3">The sequence shown here is derived from an EMBL/GenBank/DDBJ whole genome shotgun (WGS) entry which is preliminary data.</text>
</comment>
<dbReference type="Pfam" id="PF01979">
    <property type="entry name" value="Amidohydro_1"/>
    <property type="match status" value="1"/>
</dbReference>
<dbReference type="PANTHER" id="PTHR43794:SF11">
    <property type="entry name" value="AMIDOHYDROLASE-RELATED DOMAIN-CONTAINING PROTEIN"/>
    <property type="match status" value="1"/>
</dbReference>